<dbReference type="PANTHER" id="PTHR36506">
    <property type="entry name" value="PREFLAGELLIN PEPTIDASE"/>
    <property type="match status" value="1"/>
</dbReference>
<name>A0A3Q8XL75_9HYPH</name>
<comment type="subcellular location">
    <subcellularLocation>
        <location evidence="1">Cell membrane</location>
        <topology evidence="1">Multi-pass membrane protein</topology>
    </subcellularLocation>
</comment>
<evidence type="ECO:0000256" key="3">
    <source>
        <dbReference type="ARBA" id="ARBA00022692"/>
    </source>
</evidence>
<evidence type="ECO:0000256" key="2">
    <source>
        <dbReference type="ARBA" id="ARBA00022475"/>
    </source>
</evidence>
<evidence type="ECO:0000256" key="5">
    <source>
        <dbReference type="ARBA" id="ARBA00023136"/>
    </source>
</evidence>
<dbReference type="InterPro" id="IPR000045">
    <property type="entry name" value="Prepilin_IV_endopep_pep"/>
</dbReference>
<keyword evidence="3 6" id="KW-0812">Transmembrane</keyword>
<keyword evidence="5 6" id="KW-0472">Membrane</keyword>
<feature type="domain" description="Prepilin type IV endopeptidase peptidase" evidence="7">
    <location>
        <begin position="9"/>
        <end position="112"/>
    </location>
</feature>
<evidence type="ECO:0000259" key="7">
    <source>
        <dbReference type="Pfam" id="PF01478"/>
    </source>
</evidence>
<dbReference type="KEGG" id="abaw:D5400_00465"/>
<dbReference type="PANTHER" id="PTHR36506:SF1">
    <property type="entry name" value="PREFLAGELLIN PEPTIDASE"/>
    <property type="match status" value="1"/>
</dbReference>
<reference evidence="8 9" key="1">
    <citation type="submission" date="2018-09" db="EMBL/GenBank/DDBJ databases">
        <title>Marinorhizobium profundi gen. nov., sp. nov., isolated from a deep-sea sediment sample from the New Britain Trench and proposal of Marinorhizobiaceae fam. nov. in the order Rhizobiales of the class Alphaproteobacteria.</title>
        <authorList>
            <person name="Cao J."/>
        </authorList>
    </citation>
    <scope>NUCLEOTIDE SEQUENCE [LARGE SCALE GENOMIC DNA]</scope>
    <source>
        <strain evidence="8 9">WS11</strain>
    </source>
</reference>
<evidence type="ECO:0000313" key="8">
    <source>
        <dbReference type="EMBL" id="AZN69940.1"/>
    </source>
</evidence>
<evidence type="ECO:0000256" key="6">
    <source>
        <dbReference type="SAM" id="Phobius"/>
    </source>
</evidence>
<proteinExistence type="predicted"/>
<evidence type="ECO:0000313" key="9">
    <source>
        <dbReference type="Proteomes" id="UP000268192"/>
    </source>
</evidence>
<protein>
    <submittedName>
        <fullName evidence="8">Peptidase</fullName>
    </submittedName>
</protein>
<dbReference type="OrthoDB" id="5329005at2"/>
<dbReference type="InterPro" id="IPR052218">
    <property type="entry name" value="Preflagellin_Peptidase"/>
</dbReference>
<feature type="transmembrane region" description="Helical" evidence="6">
    <location>
        <begin position="57"/>
        <end position="77"/>
    </location>
</feature>
<gene>
    <name evidence="8" type="ORF">D5400_00465</name>
</gene>
<dbReference type="Proteomes" id="UP000268192">
    <property type="component" value="Chromosome"/>
</dbReference>
<dbReference type="Pfam" id="PF01478">
    <property type="entry name" value="Peptidase_A24"/>
    <property type="match status" value="1"/>
</dbReference>
<organism evidence="8 9">
    <name type="scientific">Georhizobium profundi</name>
    <dbReference type="NCBI Taxonomy" id="2341112"/>
    <lineage>
        <taxon>Bacteria</taxon>
        <taxon>Pseudomonadati</taxon>
        <taxon>Pseudomonadota</taxon>
        <taxon>Alphaproteobacteria</taxon>
        <taxon>Hyphomicrobiales</taxon>
        <taxon>Rhizobiaceae</taxon>
        <taxon>Georhizobium</taxon>
    </lineage>
</organism>
<dbReference type="AlphaFoldDB" id="A0A3Q8XL75"/>
<accession>A0A3Q8XL75</accession>
<evidence type="ECO:0000256" key="1">
    <source>
        <dbReference type="ARBA" id="ARBA00004651"/>
    </source>
</evidence>
<dbReference type="RefSeq" id="WP_126006617.1">
    <property type="nucleotide sequence ID" value="NZ_CP032509.1"/>
</dbReference>
<dbReference type="EMBL" id="CP032509">
    <property type="protein sequence ID" value="AZN69940.1"/>
    <property type="molecule type" value="Genomic_DNA"/>
</dbReference>
<keyword evidence="4 6" id="KW-1133">Transmembrane helix</keyword>
<evidence type="ECO:0000256" key="4">
    <source>
        <dbReference type="ARBA" id="ARBA00022989"/>
    </source>
</evidence>
<feature type="transmembrane region" description="Helical" evidence="6">
    <location>
        <begin position="27"/>
        <end position="50"/>
    </location>
</feature>
<keyword evidence="9" id="KW-1185">Reference proteome</keyword>
<dbReference type="Gene3D" id="1.20.120.1220">
    <property type="match status" value="1"/>
</dbReference>
<feature type="transmembrane region" description="Helical" evidence="6">
    <location>
        <begin position="97"/>
        <end position="116"/>
    </location>
</feature>
<dbReference type="GO" id="GO:0005886">
    <property type="term" value="C:plasma membrane"/>
    <property type="evidence" value="ECO:0007669"/>
    <property type="project" value="UniProtKB-SubCell"/>
</dbReference>
<dbReference type="GO" id="GO:0004190">
    <property type="term" value="F:aspartic-type endopeptidase activity"/>
    <property type="evidence" value="ECO:0007669"/>
    <property type="project" value="InterPro"/>
</dbReference>
<sequence length="172" mass="17972">MLTAAILVIFPLCMAYAAFTDLLTMTIANRVSLLLIVSFFCIAPMAGLGLHEIGNHVAAMLVVFVICFGLFAANTMGGGDAKLLSASALWFGLGTELMTFMILVTVVGGLLCLFILKARSPAGIYIMSRIPLTHNLTAAQGVPYGIAIGAAGLITYPDTAIMQQVMAQLAAG</sequence>
<keyword evidence="2" id="KW-1003">Cell membrane</keyword>